<evidence type="ECO:0000256" key="6">
    <source>
        <dbReference type="ARBA" id="ARBA00015850"/>
    </source>
</evidence>
<evidence type="ECO:0000313" key="20">
    <source>
        <dbReference type="EMBL" id="HGF33551.1"/>
    </source>
</evidence>
<feature type="transmembrane region" description="Helical" evidence="19">
    <location>
        <begin position="32"/>
        <end position="54"/>
    </location>
</feature>
<evidence type="ECO:0000256" key="3">
    <source>
        <dbReference type="ARBA" id="ARBA00004663"/>
    </source>
</evidence>
<dbReference type="PANTHER" id="PTHR34148">
    <property type="entry name" value="ADENOSYLCOBINAMIDE-GDP RIBAZOLETRANSFERASE"/>
    <property type="match status" value="1"/>
</dbReference>
<dbReference type="AlphaFoldDB" id="A0A7C3ZB07"/>
<name>A0A7C3ZB07_9BACT</name>
<comment type="pathway">
    <text evidence="3 19">Cofactor biosynthesis; adenosylcobalamin biosynthesis; adenosylcobalamin from cob(II)yrinate a,c-diamide: step 7/7.</text>
</comment>
<feature type="transmembrane region" description="Helical" evidence="19">
    <location>
        <begin position="233"/>
        <end position="257"/>
    </location>
</feature>
<comment type="catalytic activity">
    <reaction evidence="17 19">
        <text>alpha-ribazole + adenosylcob(III)inamide-GDP = adenosylcob(III)alamin + GMP + H(+)</text>
        <dbReference type="Rhea" id="RHEA:16049"/>
        <dbReference type="ChEBI" id="CHEBI:10329"/>
        <dbReference type="ChEBI" id="CHEBI:15378"/>
        <dbReference type="ChEBI" id="CHEBI:18408"/>
        <dbReference type="ChEBI" id="CHEBI:58115"/>
        <dbReference type="ChEBI" id="CHEBI:60487"/>
        <dbReference type="EC" id="2.7.8.26"/>
    </reaction>
</comment>
<protein>
    <recommendedName>
        <fullName evidence="6 19">Adenosylcobinamide-GDP ribazoletransferase</fullName>
        <ecNumber evidence="5 19">2.7.8.26</ecNumber>
    </recommendedName>
    <alternativeName>
        <fullName evidence="16 19">Cobalamin synthase</fullName>
    </alternativeName>
    <alternativeName>
        <fullName evidence="15 19">Cobalamin-5'-phosphate synthase</fullName>
    </alternativeName>
</protein>
<evidence type="ECO:0000256" key="13">
    <source>
        <dbReference type="ARBA" id="ARBA00023136"/>
    </source>
</evidence>
<dbReference type="UniPathway" id="UPA00148">
    <property type="reaction ID" value="UER00238"/>
</dbReference>
<evidence type="ECO:0000256" key="14">
    <source>
        <dbReference type="ARBA" id="ARBA00025228"/>
    </source>
</evidence>
<comment type="caution">
    <text evidence="20">The sequence shown here is derived from an EMBL/GenBank/DDBJ whole genome shotgun (WGS) entry which is preliminary data.</text>
</comment>
<evidence type="ECO:0000256" key="9">
    <source>
        <dbReference type="ARBA" id="ARBA00022679"/>
    </source>
</evidence>
<evidence type="ECO:0000256" key="17">
    <source>
        <dbReference type="ARBA" id="ARBA00048623"/>
    </source>
</evidence>
<sequence length="263" mass="27711">MKFTFPLALTFLTVFPWPPLGPVTSQDLARSLFWFPWVGALLGLAFGAAGFILIRLVPSAAAAALLLVFTVVITRGLHLDGLADTVDGLGGGSTPEARLTIMKDSRLGAFGAMALVLVLLLKFSFFLVLFDQGRERTLVLFPIISRWGMVFLAGLAPYARPGGGLGRAMTEGASPQLLAGSTISALLLSFLAGGYAGTALLFLAALVVAGLSHYFRRRLGGVTGDVYGAVNELLEIFVLGITIVLSSSPGIFLFGVFPDKICS</sequence>
<accession>A0A7C3ZB07</accession>
<dbReference type="GO" id="GO:0005886">
    <property type="term" value="C:plasma membrane"/>
    <property type="evidence" value="ECO:0007669"/>
    <property type="project" value="UniProtKB-SubCell"/>
</dbReference>
<evidence type="ECO:0000256" key="16">
    <source>
        <dbReference type="ARBA" id="ARBA00032853"/>
    </source>
</evidence>
<evidence type="ECO:0000256" key="5">
    <source>
        <dbReference type="ARBA" id="ARBA00013200"/>
    </source>
</evidence>
<gene>
    <name evidence="19 20" type="primary">cobS</name>
    <name evidence="20" type="ORF">ENW96_04055</name>
</gene>
<comment type="function">
    <text evidence="14 19">Joins adenosylcobinamide-GDP and alpha-ribazole to generate adenosylcobalamin (Ado-cobalamin). Also synthesizes adenosylcobalamin 5'-phosphate from adenosylcobinamide-GDP and alpha-ribazole 5'-phosphate.</text>
</comment>
<proteinExistence type="inferred from homology"/>
<dbReference type="Pfam" id="PF02654">
    <property type="entry name" value="CobS"/>
    <property type="match status" value="1"/>
</dbReference>
<comment type="subcellular location">
    <subcellularLocation>
        <location evidence="2 19">Cell membrane</location>
        <topology evidence="2 19">Multi-pass membrane protein</topology>
    </subcellularLocation>
</comment>
<dbReference type="GO" id="GO:0051073">
    <property type="term" value="F:adenosylcobinamide-GDP ribazoletransferase activity"/>
    <property type="evidence" value="ECO:0007669"/>
    <property type="project" value="UniProtKB-UniRule"/>
</dbReference>
<dbReference type="EMBL" id="DTMF01000107">
    <property type="protein sequence ID" value="HGF33551.1"/>
    <property type="molecule type" value="Genomic_DNA"/>
</dbReference>
<evidence type="ECO:0000256" key="1">
    <source>
        <dbReference type="ARBA" id="ARBA00001946"/>
    </source>
</evidence>
<reference evidence="20" key="1">
    <citation type="journal article" date="2020" name="mSystems">
        <title>Genome- and Community-Level Interaction Insights into Carbon Utilization and Element Cycling Functions of Hydrothermarchaeota in Hydrothermal Sediment.</title>
        <authorList>
            <person name="Zhou Z."/>
            <person name="Liu Y."/>
            <person name="Xu W."/>
            <person name="Pan J."/>
            <person name="Luo Z.H."/>
            <person name="Li M."/>
        </authorList>
    </citation>
    <scope>NUCLEOTIDE SEQUENCE [LARGE SCALE GENOMIC DNA]</scope>
    <source>
        <strain evidence="20">SpSt-897</strain>
    </source>
</reference>
<evidence type="ECO:0000256" key="18">
    <source>
        <dbReference type="ARBA" id="ARBA00049504"/>
    </source>
</evidence>
<dbReference type="InterPro" id="IPR003805">
    <property type="entry name" value="CobS"/>
</dbReference>
<keyword evidence="9 19" id="KW-0808">Transferase</keyword>
<keyword evidence="10 19" id="KW-0812">Transmembrane</keyword>
<keyword evidence="7 19" id="KW-1003">Cell membrane</keyword>
<organism evidence="20">
    <name type="scientific">Desulfobacca acetoxidans</name>
    <dbReference type="NCBI Taxonomy" id="60893"/>
    <lineage>
        <taxon>Bacteria</taxon>
        <taxon>Pseudomonadati</taxon>
        <taxon>Thermodesulfobacteriota</taxon>
        <taxon>Desulfobaccia</taxon>
        <taxon>Desulfobaccales</taxon>
        <taxon>Desulfobaccaceae</taxon>
        <taxon>Desulfobacca</taxon>
    </lineage>
</organism>
<evidence type="ECO:0000256" key="11">
    <source>
        <dbReference type="ARBA" id="ARBA00022842"/>
    </source>
</evidence>
<feature type="transmembrane region" description="Helical" evidence="19">
    <location>
        <begin position="137"/>
        <end position="159"/>
    </location>
</feature>
<comment type="catalytic activity">
    <reaction evidence="18 19">
        <text>alpha-ribazole 5'-phosphate + adenosylcob(III)inamide-GDP = adenosylcob(III)alamin 5'-phosphate + GMP + H(+)</text>
        <dbReference type="Rhea" id="RHEA:23560"/>
        <dbReference type="ChEBI" id="CHEBI:15378"/>
        <dbReference type="ChEBI" id="CHEBI:57918"/>
        <dbReference type="ChEBI" id="CHEBI:58115"/>
        <dbReference type="ChEBI" id="CHEBI:60487"/>
        <dbReference type="ChEBI" id="CHEBI:60493"/>
        <dbReference type="EC" id="2.7.8.26"/>
    </reaction>
</comment>
<dbReference type="EC" id="2.7.8.26" evidence="5 19"/>
<evidence type="ECO:0000256" key="7">
    <source>
        <dbReference type="ARBA" id="ARBA00022475"/>
    </source>
</evidence>
<comment type="cofactor">
    <cofactor evidence="1 19">
        <name>Mg(2+)</name>
        <dbReference type="ChEBI" id="CHEBI:18420"/>
    </cofactor>
</comment>
<evidence type="ECO:0000256" key="4">
    <source>
        <dbReference type="ARBA" id="ARBA00010561"/>
    </source>
</evidence>
<keyword evidence="12 19" id="KW-1133">Transmembrane helix</keyword>
<keyword evidence="11 19" id="KW-0460">Magnesium</keyword>
<evidence type="ECO:0000256" key="12">
    <source>
        <dbReference type="ARBA" id="ARBA00022989"/>
    </source>
</evidence>
<evidence type="ECO:0000256" key="2">
    <source>
        <dbReference type="ARBA" id="ARBA00004651"/>
    </source>
</evidence>
<dbReference type="NCBIfam" id="TIGR00317">
    <property type="entry name" value="cobS"/>
    <property type="match status" value="1"/>
</dbReference>
<dbReference type="GO" id="GO:0009236">
    <property type="term" value="P:cobalamin biosynthetic process"/>
    <property type="evidence" value="ECO:0007669"/>
    <property type="project" value="UniProtKB-UniRule"/>
</dbReference>
<dbReference type="HAMAP" id="MF_00719">
    <property type="entry name" value="CobS"/>
    <property type="match status" value="1"/>
</dbReference>
<dbReference type="PANTHER" id="PTHR34148:SF1">
    <property type="entry name" value="ADENOSYLCOBINAMIDE-GDP RIBAZOLETRANSFERASE"/>
    <property type="match status" value="1"/>
</dbReference>
<feature type="transmembrane region" description="Helical" evidence="19">
    <location>
        <begin position="107"/>
        <end position="130"/>
    </location>
</feature>
<keyword evidence="13 19" id="KW-0472">Membrane</keyword>
<feature type="transmembrane region" description="Helical" evidence="19">
    <location>
        <begin position="179"/>
        <end position="212"/>
    </location>
</feature>
<evidence type="ECO:0000256" key="8">
    <source>
        <dbReference type="ARBA" id="ARBA00022573"/>
    </source>
</evidence>
<evidence type="ECO:0000256" key="15">
    <source>
        <dbReference type="ARBA" id="ARBA00032605"/>
    </source>
</evidence>
<dbReference type="GO" id="GO:0008818">
    <property type="term" value="F:cobalamin 5'-phosphate synthase activity"/>
    <property type="evidence" value="ECO:0007669"/>
    <property type="project" value="UniProtKB-UniRule"/>
</dbReference>
<evidence type="ECO:0000256" key="10">
    <source>
        <dbReference type="ARBA" id="ARBA00022692"/>
    </source>
</evidence>
<evidence type="ECO:0000256" key="19">
    <source>
        <dbReference type="HAMAP-Rule" id="MF_00719"/>
    </source>
</evidence>
<comment type="similarity">
    <text evidence="4 19">Belongs to the CobS family.</text>
</comment>
<feature type="transmembrane region" description="Helical" evidence="19">
    <location>
        <begin position="61"/>
        <end position="79"/>
    </location>
</feature>
<keyword evidence="8 19" id="KW-0169">Cobalamin biosynthesis</keyword>